<proteinExistence type="predicted"/>
<keyword evidence="4" id="KW-1185">Reference proteome</keyword>
<evidence type="ECO:0000259" key="2">
    <source>
        <dbReference type="Pfam" id="PF10545"/>
    </source>
</evidence>
<accession>A0A9P0CNN8</accession>
<evidence type="ECO:0000313" key="3">
    <source>
        <dbReference type="EMBL" id="CAH1105509.1"/>
    </source>
</evidence>
<sequence>MPVEQKRSAIPQHKQNQAAYNVLVEKFKEQDNNATIKIVKAKINNLRSGNNKERKKVKGATKSGAGSGNIYEPSLWYYDLFMFLNDTQDEDSSSGCDGYAHDDGEDNPIEETTNHSLNEETVRQSKESRPITKNSLQSVRGSGPTNTKPSDTQVKRPSSSSTNVTKICFNWWLVD</sequence>
<evidence type="ECO:0000256" key="1">
    <source>
        <dbReference type="SAM" id="MobiDB-lite"/>
    </source>
</evidence>
<dbReference type="OrthoDB" id="6152242at2759"/>
<dbReference type="EMBL" id="OV651814">
    <property type="protein sequence ID" value="CAH1105509.1"/>
    <property type="molecule type" value="Genomic_DNA"/>
</dbReference>
<name>A0A9P0CNN8_9CUCU</name>
<feature type="region of interest" description="Disordered" evidence="1">
    <location>
        <begin position="89"/>
        <end position="162"/>
    </location>
</feature>
<reference evidence="3" key="1">
    <citation type="submission" date="2022-01" db="EMBL/GenBank/DDBJ databases">
        <authorList>
            <person name="King R."/>
        </authorList>
    </citation>
    <scope>NUCLEOTIDE SEQUENCE</scope>
</reference>
<organism evidence="3 4">
    <name type="scientific">Psylliodes chrysocephalus</name>
    <dbReference type="NCBI Taxonomy" id="3402493"/>
    <lineage>
        <taxon>Eukaryota</taxon>
        <taxon>Metazoa</taxon>
        <taxon>Ecdysozoa</taxon>
        <taxon>Arthropoda</taxon>
        <taxon>Hexapoda</taxon>
        <taxon>Insecta</taxon>
        <taxon>Pterygota</taxon>
        <taxon>Neoptera</taxon>
        <taxon>Endopterygota</taxon>
        <taxon>Coleoptera</taxon>
        <taxon>Polyphaga</taxon>
        <taxon>Cucujiformia</taxon>
        <taxon>Chrysomeloidea</taxon>
        <taxon>Chrysomelidae</taxon>
        <taxon>Galerucinae</taxon>
        <taxon>Alticini</taxon>
        <taxon>Psylliodes</taxon>
    </lineage>
</organism>
<feature type="compositionally biased region" description="Basic and acidic residues" evidence="1">
    <location>
        <begin position="117"/>
        <end position="130"/>
    </location>
</feature>
<feature type="domain" description="MADF" evidence="2">
    <location>
        <begin position="12"/>
        <end position="84"/>
    </location>
</feature>
<dbReference type="PANTHER" id="PTHR21505:SF8">
    <property type="entry name" value="DPT-YFP REPRESSOR BY OVEREXPRESSION, ISOFORM D-RELATED"/>
    <property type="match status" value="1"/>
</dbReference>
<dbReference type="Pfam" id="PF10545">
    <property type="entry name" value="MADF_DNA_bdg"/>
    <property type="match status" value="1"/>
</dbReference>
<gene>
    <name evidence="3" type="ORF">PSYICH_LOCUS6398</name>
</gene>
<evidence type="ECO:0000313" key="4">
    <source>
        <dbReference type="Proteomes" id="UP001153636"/>
    </source>
</evidence>
<dbReference type="InterPro" id="IPR006578">
    <property type="entry name" value="MADF-dom"/>
</dbReference>
<dbReference type="Proteomes" id="UP001153636">
    <property type="component" value="Chromosome 2"/>
</dbReference>
<protein>
    <recommendedName>
        <fullName evidence="2">MADF domain-containing protein</fullName>
    </recommendedName>
</protein>
<dbReference type="AlphaFoldDB" id="A0A9P0CNN8"/>
<dbReference type="PANTHER" id="PTHR21505">
    <property type="entry name" value="MADF DOMAIN-CONTAINING PROTEIN-RELATED"/>
    <property type="match status" value="1"/>
</dbReference>
<feature type="compositionally biased region" description="Polar residues" evidence="1">
    <location>
        <begin position="131"/>
        <end position="162"/>
    </location>
</feature>